<keyword evidence="3" id="KW-1185">Reference proteome</keyword>
<evidence type="ECO:0008006" key="4">
    <source>
        <dbReference type="Google" id="ProtNLM"/>
    </source>
</evidence>
<evidence type="ECO:0000256" key="1">
    <source>
        <dbReference type="SAM" id="Phobius"/>
    </source>
</evidence>
<keyword evidence="1" id="KW-0812">Transmembrane</keyword>
<evidence type="ECO:0000313" key="2">
    <source>
        <dbReference type="EMBL" id="GAA2141514.1"/>
    </source>
</evidence>
<keyword evidence="1" id="KW-0472">Membrane</keyword>
<sequence length="219" mass="24887">MAVINTVATLASFVLVASASTVALVAYMFASGRPRLEVQLSIEDPEIPQIYFEAAHESGQITNPPLLRIKKKPQTSVVIRLENHSTFAARNPGIRVELIGLANFQAPSYWKVIEEREWGVTCIQWDGGADDPVHRRWTQQIEGFDLGDTKEISRKPAIKVTALADRATPRARTISVFVLEPDLWELYQEKMRKRLLRDLDKHFKSTGRKARLRKLLNRV</sequence>
<dbReference type="Proteomes" id="UP001422759">
    <property type="component" value="Unassembled WGS sequence"/>
</dbReference>
<reference evidence="2 3" key="1">
    <citation type="journal article" date="2019" name="Int. J. Syst. Evol. Microbiol.">
        <title>The Global Catalogue of Microorganisms (GCM) 10K type strain sequencing project: providing services to taxonomists for standard genome sequencing and annotation.</title>
        <authorList>
            <consortium name="The Broad Institute Genomics Platform"/>
            <consortium name="The Broad Institute Genome Sequencing Center for Infectious Disease"/>
            <person name="Wu L."/>
            <person name="Ma J."/>
        </authorList>
    </citation>
    <scope>NUCLEOTIDE SEQUENCE [LARGE SCALE GENOMIC DNA]</scope>
    <source>
        <strain evidence="2 3">JCM 14560</strain>
    </source>
</reference>
<name>A0ABN2ZFN0_9ACTN</name>
<dbReference type="EMBL" id="BAAANT010000012">
    <property type="protein sequence ID" value="GAA2141514.1"/>
    <property type="molecule type" value="Genomic_DNA"/>
</dbReference>
<feature type="transmembrane region" description="Helical" evidence="1">
    <location>
        <begin position="6"/>
        <end position="30"/>
    </location>
</feature>
<evidence type="ECO:0000313" key="3">
    <source>
        <dbReference type="Proteomes" id="UP001422759"/>
    </source>
</evidence>
<gene>
    <name evidence="2" type="ORF">GCM10009760_25760</name>
</gene>
<comment type="caution">
    <text evidence="2">The sequence shown here is derived from an EMBL/GenBank/DDBJ whole genome shotgun (WGS) entry which is preliminary data.</text>
</comment>
<keyword evidence="1" id="KW-1133">Transmembrane helix</keyword>
<proteinExistence type="predicted"/>
<accession>A0ABN2ZFN0</accession>
<protein>
    <recommendedName>
        <fullName evidence="4">SRPBCC family protein</fullName>
    </recommendedName>
</protein>
<organism evidence="2 3">
    <name type="scientific">Kitasatospora kazusensis</name>
    <dbReference type="NCBI Taxonomy" id="407974"/>
    <lineage>
        <taxon>Bacteria</taxon>
        <taxon>Bacillati</taxon>
        <taxon>Actinomycetota</taxon>
        <taxon>Actinomycetes</taxon>
        <taxon>Kitasatosporales</taxon>
        <taxon>Streptomycetaceae</taxon>
        <taxon>Kitasatospora</taxon>
    </lineage>
</organism>